<keyword evidence="1" id="KW-0812">Transmembrane</keyword>
<evidence type="ECO:0000313" key="3">
    <source>
        <dbReference type="Proteomes" id="UP001642540"/>
    </source>
</evidence>
<keyword evidence="1" id="KW-0472">Membrane</keyword>
<dbReference type="Proteomes" id="UP001642540">
    <property type="component" value="Unassembled WGS sequence"/>
</dbReference>
<evidence type="ECO:0000256" key="1">
    <source>
        <dbReference type="SAM" id="Phobius"/>
    </source>
</evidence>
<proteinExistence type="predicted"/>
<evidence type="ECO:0000313" key="2">
    <source>
        <dbReference type="EMBL" id="CAL8149134.1"/>
    </source>
</evidence>
<name>A0ABP1SB08_9HEXA</name>
<gene>
    <name evidence="2" type="ORF">ODALV1_LOCUS31643</name>
</gene>
<keyword evidence="3" id="KW-1185">Reference proteome</keyword>
<dbReference type="EMBL" id="CAXLJM020000189">
    <property type="protein sequence ID" value="CAL8149134.1"/>
    <property type="molecule type" value="Genomic_DNA"/>
</dbReference>
<keyword evidence="1" id="KW-1133">Transmembrane helix</keyword>
<reference evidence="2 3" key="1">
    <citation type="submission" date="2024-08" db="EMBL/GenBank/DDBJ databases">
        <authorList>
            <person name="Cucini C."/>
            <person name="Frati F."/>
        </authorList>
    </citation>
    <scope>NUCLEOTIDE SEQUENCE [LARGE SCALE GENOMIC DNA]</scope>
</reference>
<sequence>MAKLQRIPDFSVEEISPSDYLPISALVDWHTTEAASQGKKSQTIQPAAKKVRWVNEKAVKFRVLSETFVGTGIEKTPGAFYYAIASAIASAAYVTNMTYTGRPMKERNNKPWFHAGSAIAKKHYALMMLESVLSS</sequence>
<protein>
    <submittedName>
        <fullName evidence="2">Uncharacterized protein</fullName>
    </submittedName>
</protein>
<accession>A0ABP1SB08</accession>
<feature type="transmembrane region" description="Helical" evidence="1">
    <location>
        <begin position="79"/>
        <end position="99"/>
    </location>
</feature>
<comment type="caution">
    <text evidence="2">The sequence shown here is derived from an EMBL/GenBank/DDBJ whole genome shotgun (WGS) entry which is preliminary data.</text>
</comment>
<organism evidence="2 3">
    <name type="scientific">Orchesella dallaii</name>
    <dbReference type="NCBI Taxonomy" id="48710"/>
    <lineage>
        <taxon>Eukaryota</taxon>
        <taxon>Metazoa</taxon>
        <taxon>Ecdysozoa</taxon>
        <taxon>Arthropoda</taxon>
        <taxon>Hexapoda</taxon>
        <taxon>Collembola</taxon>
        <taxon>Entomobryomorpha</taxon>
        <taxon>Entomobryoidea</taxon>
        <taxon>Orchesellidae</taxon>
        <taxon>Orchesellinae</taxon>
        <taxon>Orchesella</taxon>
    </lineage>
</organism>